<keyword evidence="5" id="KW-0812">Transmembrane</keyword>
<feature type="transmembrane region" description="Helical" evidence="5">
    <location>
        <begin position="46"/>
        <end position="69"/>
    </location>
</feature>
<evidence type="ECO:0000256" key="1">
    <source>
        <dbReference type="ARBA" id="ARBA00007074"/>
    </source>
</evidence>
<dbReference type="EMBL" id="QEOP01000004">
    <property type="protein sequence ID" value="PVZ93346.1"/>
    <property type="molecule type" value="Genomic_DNA"/>
</dbReference>
<reference evidence="7 8" key="1">
    <citation type="submission" date="2018-05" db="EMBL/GenBank/DDBJ databases">
        <title>Amnibacterium sp. M8JJ-5, whole genome shotgun sequence.</title>
        <authorList>
            <person name="Tuo L."/>
        </authorList>
    </citation>
    <scope>NUCLEOTIDE SEQUENCE [LARGE SCALE GENOMIC DNA]</scope>
    <source>
        <strain evidence="7 8">M8JJ-5</strain>
    </source>
</reference>
<evidence type="ECO:0000313" key="7">
    <source>
        <dbReference type="EMBL" id="PVZ93346.1"/>
    </source>
</evidence>
<dbReference type="InterPro" id="IPR051202">
    <property type="entry name" value="Peptidase_C40"/>
</dbReference>
<accession>A0A2V1HL27</accession>
<name>A0A2V1HL27_9MICO</name>
<keyword evidence="5" id="KW-1133">Transmembrane helix</keyword>
<proteinExistence type="inferred from homology"/>
<evidence type="ECO:0000313" key="8">
    <source>
        <dbReference type="Proteomes" id="UP000244893"/>
    </source>
</evidence>
<dbReference type="GO" id="GO:0006508">
    <property type="term" value="P:proteolysis"/>
    <property type="evidence" value="ECO:0007669"/>
    <property type="project" value="UniProtKB-KW"/>
</dbReference>
<keyword evidence="4" id="KW-0788">Thiol protease</keyword>
<dbReference type="InterPro" id="IPR038765">
    <property type="entry name" value="Papain-like_cys_pep_sf"/>
</dbReference>
<dbReference type="PANTHER" id="PTHR47053">
    <property type="entry name" value="MUREIN DD-ENDOPEPTIDASE MEPH-RELATED"/>
    <property type="match status" value="1"/>
</dbReference>
<evidence type="ECO:0000256" key="4">
    <source>
        <dbReference type="ARBA" id="ARBA00022807"/>
    </source>
</evidence>
<dbReference type="PANTHER" id="PTHR47053:SF1">
    <property type="entry name" value="MUREIN DD-ENDOPEPTIDASE MEPH-RELATED"/>
    <property type="match status" value="1"/>
</dbReference>
<comment type="similarity">
    <text evidence="1">Belongs to the peptidase C40 family.</text>
</comment>
<dbReference type="PROSITE" id="PS51935">
    <property type="entry name" value="NLPC_P60"/>
    <property type="match status" value="1"/>
</dbReference>
<dbReference type="Proteomes" id="UP000244893">
    <property type="component" value="Unassembled WGS sequence"/>
</dbReference>
<evidence type="ECO:0000256" key="5">
    <source>
        <dbReference type="SAM" id="Phobius"/>
    </source>
</evidence>
<comment type="caution">
    <text evidence="7">The sequence shown here is derived from an EMBL/GenBank/DDBJ whole genome shotgun (WGS) entry which is preliminary data.</text>
</comment>
<evidence type="ECO:0000256" key="3">
    <source>
        <dbReference type="ARBA" id="ARBA00022801"/>
    </source>
</evidence>
<gene>
    <name evidence="7" type="ORF">DDQ50_15305</name>
</gene>
<dbReference type="InterPro" id="IPR000064">
    <property type="entry name" value="NLP_P60_dom"/>
</dbReference>
<dbReference type="AlphaFoldDB" id="A0A2V1HL27"/>
<keyword evidence="5" id="KW-0472">Membrane</keyword>
<sequence>MKAGIAARLTAARLNADAPRALASRGATAPRGSAPVAPRRNRGRNVLSVVVMTLAVGLVATLAIPSYAFDPAANASPEFARSDLQTLKFEEAQTVDVSADATETAVARDNYDATTVEELEAAKAAKAAEEARAAAAATYASYSGPSAADYLANPPYPNFSLQQVYEVGLQYQGVPYRYGGADPSGFDCSGFVMFVYAQFGISLAHSVRSQAASGTIISPEDAVPGDLVIFSGEGHDGIYAGNGNVLHAPYEGASVRVQPIWDSVYYVRLGI</sequence>
<evidence type="ECO:0000256" key="2">
    <source>
        <dbReference type="ARBA" id="ARBA00022670"/>
    </source>
</evidence>
<feature type="domain" description="NlpC/P60" evidence="6">
    <location>
        <begin position="158"/>
        <end position="271"/>
    </location>
</feature>
<evidence type="ECO:0000259" key="6">
    <source>
        <dbReference type="PROSITE" id="PS51935"/>
    </source>
</evidence>
<keyword evidence="3" id="KW-0378">Hydrolase</keyword>
<organism evidence="7 8">
    <name type="scientific">Amnibacterium flavum</name>
    <dbReference type="NCBI Taxonomy" id="2173173"/>
    <lineage>
        <taxon>Bacteria</taxon>
        <taxon>Bacillati</taxon>
        <taxon>Actinomycetota</taxon>
        <taxon>Actinomycetes</taxon>
        <taxon>Micrococcales</taxon>
        <taxon>Microbacteriaceae</taxon>
        <taxon>Amnibacterium</taxon>
    </lineage>
</organism>
<keyword evidence="2" id="KW-0645">Protease</keyword>
<dbReference type="GO" id="GO:0008234">
    <property type="term" value="F:cysteine-type peptidase activity"/>
    <property type="evidence" value="ECO:0007669"/>
    <property type="project" value="UniProtKB-KW"/>
</dbReference>
<protein>
    <submittedName>
        <fullName evidence="7">Peptidoglycan endopeptidase</fullName>
    </submittedName>
</protein>
<dbReference type="Pfam" id="PF00877">
    <property type="entry name" value="NLPC_P60"/>
    <property type="match status" value="1"/>
</dbReference>
<dbReference type="Gene3D" id="3.90.1720.10">
    <property type="entry name" value="endopeptidase domain like (from Nostoc punctiforme)"/>
    <property type="match status" value="1"/>
</dbReference>
<keyword evidence="8" id="KW-1185">Reference proteome</keyword>
<dbReference type="SUPFAM" id="SSF54001">
    <property type="entry name" value="Cysteine proteinases"/>
    <property type="match status" value="1"/>
</dbReference>